<name>A0ACB9M6Q4_9MYRT</name>
<accession>A0ACB9M6Q4</accession>
<dbReference type="Proteomes" id="UP001057402">
    <property type="component" value="Chromosome 10"/>
</dbReference>
<proteinExistence type="predicted"/>
<gene>
    <name evidence="1" type="ORF">MLD38_032791</name>
</gene>
<evidence type="ECO:0000313" key="2">
    <source>
        <dbReference type="Proteomes" id="UP001057402"/>
    </source>
</evidence>
<dbReference type="EMBL" id="CM042889">
    <property type="protein sequence ID" value="KAI4319157.1"/>
    <property type="molecule type" value="Genomic_DNA"/>
</dbReference>
<reference evidence="2" key="1">
    <citation type="journal article" date="2023" name="Front. Plant Sci.">
        <title>Chromosomal-level genome assembly of Melastoma candidum provides insights into trichome evolution.</title>
        <authorList>
            <person name="Zhong Y."/>
            <person name="Wu W."/>
            <person name="Sun C."/>
            <person name="Zou P."/>
            <person name="Liu Y."/>
            <person name="Dai S."/>
            <person name="Zhou R."/>
        </authorList>
    </citation>
    <scope>NUCLEOTIDE SEQUENCE [LARGE SCALE GENOMIC DNA]</scope>
</reference>
<protein>
    <submittedName>
        <fullName evidence="1">Uncharacterized protein</fullName>
    </submittedName>
</protein>
<comment type="caution">
    <text evidence="1">The sequence shown here is derived from an EMBL/GenBank/DDBJ whole genome shotgun (WGS) entry which is preliminary data.</text>
</comment>
<evidence type="ECO:0000313" key="1">
    <source>
        <dbReference type="EMBL" id="KAI4319157.1"/>
    </source>
</evidence>
<organism evidence="1 2">
    <name type="scientific">Melastoma candidum</name>
    <dbReference type="NCBI Taxonomy" id="119954"/>
    <lineage>
        <taxon>Eukaryota</taxon>
        <taxon>Viridiplantae</taxon>
        <taxon>Streptophyta</taxon>
        <taxon>Embryophyta</taxon>
        <taxon>Tracheophyta</taxon>
        <taxon>Spermatophyta</taxon>
        <taxon>Magnoliopsida</taxon>
        <taxon>eudicotyledons</taxon>
        <taxon>Gunneridae</taxon>
        <taxon>Pentapetalae</taxon>
        <taxon>rosids</taxon>
        <taxon>malvids</taxon>
        <taxon>Myrtales</taxon>
        <taxon>Melastomataceae</taxon>
        <taxon>Melastomatoideae</taxon>
        <taxon>Melastomateae</taxon>
        <taxon>Melastoma</taxon>
    </lineage>
</organism>
<sequence>MKLQVVEKRRRMMREEDGDVKVKHVCKFCNKSFSSGRQLGGHMRSHRNHNSSFSEPDGIVGENIRRKKIRVRIKKVKKRLDPGENFECRVELGHGGSRGAYVLRENPRKSWRIATDESSEDMSSDRDKSCRECGRGFGSWKALFRHMKRHVLEDRDSRTSDDRREMAVPLVGDEDSRSGDEVGGGCCAEQEKEIGEEEGAHGGCSSSSSLSLVNEDEDGNNGGNHNNTASSVSEIDQEQEEVAISLMMLLRDVGQWKVTDSVVAKPFKEKIPSPNAKKVCGIIGNSVSDILDAKYEEVQFQSRVDRSRDRKRPSLSSSDLNDFEHGMKTQKELVTGEVSLGFVSGICVNSDKRTRFECSMCNKVFHSYQALGGHKASHSKIKDCFSVKIDNTDSSVDIQTSCPTNNVPGTIKRRTNVIVGKKHECPVCLKVFPSGQALGGHKRSHIQQGSSTIPNARDAFDLNLPAQIEDEGRSRVTFSSWGVDSSSHSQEEPLAGL</sequence>
<keyword evidence="2" id="KW-1185">Reference proteome</keyword>